<gene>
    <name evidence="1" type="ORF">CEXT_576301</name>
</gene>
<dbReference type="Proteomes" id="UP001054945">
    <property type="component" value="Unassembled WGS sequence"/>
</dbReference>
<comment type="caution">
    <text evidence="1">The sequence shown here is derived from an EMBL/GenBank/DDBJ whole genome shotgun (WGS) entry which is preliminary data.</text>
</comment>
<dbReference type="EMBL" id="BPLR01006272">
    <property type="protein sequence ID" value="GIY08631.1"/>
    <property type="molecule type" value="Genomic_DNA"/>
</dbReference>
<keyword evidence="2" id="KW-1185">Reference proteome</keyword>
<organism evidence="1 2">
    <name type="scientific">Caerostris extrusa</name>
    <name type="common">Bark spider</name>
    <name type="synonym">Caerostris bankana</name>
    <dbReference type="NCBI Taxonomy" id="172846"/>
    <lineage>
        <taxon>Eukaryota</taxon>
        <taxon>Metazoa</taxon>
        <taxon>Ecdysozoa</taxon>
        <taxon>Arthropoda</taxon>
        <taxon>Chelicerata</taxon>
        <taxon>Arachnida</taxon>
        <taxon>Araneae</taxon>
        <taxon>Araneomorphae</taxon>
        <taxon>Entelegynae</taxon>
        <taxon>Araneoidea</taxon>
        <taxon>Araneidae</taxon>
        <taxon>Caerostris</taxon>
    </lineage>
</organism>
<proteinExistence type="predicted"/>
<dbReference type="AlphaFoldDB" id="A0AAV4QJV0"/>
<protein>
    <submittedName>
        <fullName evidence="1">Uncharacterized protein</fullName>
    </submittedName>
</protein>
<evidence type="ECO:0000313" key="1">
    <source>
        <dbReference type="EMBL" id="GIY08631.1"/>
    </source>
</evidence>
<reference evidence="1 2" key="1">
    <citation type="submission" date="2021-06" db="EMBL/GenBank/DDBJ databases">
        <title>Caerostris extrusa draft genome.</title>
        <authorList>
            <person name="Kono N."/>
            <person name="Arakawa K."/>
        </authorList>
    </citation>
    <scope>NUCLEOTIDE SEQUENCE [LARGE SCALE GENOMIC DNA]</scope>
</reference>
<accession>A0AAV4QJV0</accession>
<sequence>MIRALLCRQHKFQKQHYLLKMEWFFYPQFQLLTFRYVIILTINVSIHPKVPFVSTQASSHRSAVHQYECTFPLRNRNAVL</sequence>
<evidence type="ECO:0000313" key="2">
    <source>
        <dbReference type="Proteomes" id="UP001054945"/>
    </source>
</evidence>
<name>A0AAV4QJV0_CAEEX</name>